<dbReference type="KEGG" id="uli:ETAA1_62750"/>
<feature type="compositionally biased region" description="Low complexity" evidence="1">
    <location>
        <begin position="53"/>
        <end position="63"/>
    </location>
</feature>
<name>A0A517Y3E9_9BACT</name>
<feature type="region of interest" description="Disordered" evidence="1">
    <location>
        <begin position="290"/>
        <end position="327"/>
    </location>
</feature>
<protein>
    <submittedName>
        <fullName evidence="3">Uncharacterized protein</fullName>
    </submittedName>
</protein>
<evidence type="ECO:0000313" key="4">
    <source>
        <dbReference type="Proteomes" id="UP000319576"/>
    </source>
</evidence>
<accession>A0A517Y3E9</accession>
<feature type="transmembrane region" description="Helical" evidence="2">
    <location>
        <begin position="262"/>
        <end position="284"/>
    </location>
</feature>
<feature type="transmembrane region" description="Helical" evidence="2">
    <location>
        <begin position="141"/>
        <end position="161"/>
    </location>
</feature>
<dbReference type="RefSeq" id="WP_145244429.1">
    <property type="nucleotide sequence ID" value="NZ_CP036273.1"/>
</dbReference>
<dbReference type="AlphaFoldDB" id="A0A517Y3E9"/>
<feature type="transmembrane region" description="Helical" evidence="2">
    <location>
        <begin position="167"/>
        <end position="194"/>
    </location>
</feature>
<feature type="compositionally biased region" description="Pro residues" evidence="1">
    <location>
        <begin position="23"/>
        <end position="52"/>
    </location>
</feature>
<feature type="compositionally biased region" description="Basic and acidic residues" evidence="1">
    <location>
        <begin position="85"/>
        <end position="96"/>
    </location>
</feature>
<dbReference type="EMBL" id="CP036273">
    <property type="protein sequence ID" value="QDU24261.1"/>
    <property type="molecule type" value="Genomic_DNA"/>
</dbReference>
<proteinExistence type="predicted"/>
<organism evidence="3 4">
    <name type="scientific">Urbifossiella limnaea</name>
    <dbReference type="NCBI Taxonomy" id="2528023"/>
    <lineage>
        <taxon>Bacteria</taxon>
        <taxon>Pseudomonadati</taxon>
        <taxon>Planctomycetota</taxon>
        <taxon>Planctomycetia</taxon>
        <taxon>Gemmatales</taxon>
        <taxon>Gemmataceae</taxon>
        <taxon>Urbifossiella</taxon>
    </lineage>
</organism>
<evidence type="ECO:0000256" key="2">
    <source>
        <dbReference type="SAM" id="Phobius"/>
    </source>
</evidence>
<dbReference type="Proteomes" id="UP000319576">
    <property type="component" value="Chromosome"/>
</dbReference>
<gene>
    <name evidence="3" type="ORF">ETAA1_62750</name>
</gene>
<keyword evidence="2" id="KW-0472">Membrane</keyword>
<feature type="compositionally biased region" description="Acidic residues" evidence="1">
    <location>
        <begin position="317"/>
        <end position="327"/>
    </location>
</feature>
<keyword evidence="2" id="KW-1133">Transmembrane helix</keyword>
<evidence type="ECO:0000256" key="1">
    <source>
        <dbReference type="SAM" id="MobiDB-lite"/>
    </source>
</evidence>
<keyword evidence="4" id="KW-1185">Reference proteome</keyword>
<keyword evidence="2" id="KW-0812">Transmembrane</keyword>
<evidence type="ECO:0000313" key="3">
    <source>
        <dbReference type="EMBL" id="QDU24261.1"/>
    </source>
</evidence>
<feature type="region of interest" description="Disordered" evidence="1">
    <location>
        <begin position="1"/>
        <end position="129"/>
    </location>
</feature>
<sequence>MPPPNPPRPRPSDDDDFEVVDEAPPPKPARPLPPLPGQPAAKPAPRPAPPAAKAPLPVARAAPKPAPRPAAKPAFEVVDDTEVEVSAKSRTAEVRKPARAARADDDDDRPRKKKAKKGGGARTGDDYADEVREQRLREFEYTWPTVFLVLGVGMAVTGAIGSGGGEGALSVILVIAGLFFSIPVSIATLMGVGLVCGINYGRFGPAILKIAAVTFVVNGVYFLCEWFKVPIFIAGPIGCAAAFGLFKTMFDLDNGETNTSMGAINVVSFLLKWLVIVVVAIIVAKSGGKVDLDDGGGSGSGQTWRDRGSGPGAGVMPDDEPEDPDDP</sequence>
<feature type="transmembrane region" description="Helical" evidence="2">
    <location>
        <begin position="229"/>
        <end position="250"/>
    </location>
</feature>
<feature type="transmembrane region" description="Helical" evidence="2">
    <location>
        <begin position="206"/>
        <end position="223"/>
    </location>
</feature>
<reference evidence="3 4" key="1">
    <citation type="submission" date="2019-02" db="EMBL/GenBank/DDBJ databases">
        <title>Deep-cultivation of Planctomycetes and their phenomic and genomic characterization uncovers novel biology.</title>
        <authorList>
            <person name="Wiegand S."/>
            <person name="Jogler M."/>
            <person name="Boedeker C."/>
            <person name="Pinto D."/>
            <person name="Vollmers J."/>
            <person name="Rivas-Marin E."/>
            <person name="Kohn T."/>
            <person name="Peeters S.H."/>
            <person name="Heuer A."/>
            <person name="Rast P."/>
            <person name="Oberbeckmann S."/>
            <person name="Bunk B."/>
            <person name="Jeske O."/>
            <person name="Meyerdierks A."/>
            <person name="Storesund J.E."/>
            <person name="Kallscheuer N."/>
            <person name="Luecker S."/>
            <person name="Lage O.M."/>
            <person name="Pohl T."/>
            <person name="Merkel B.J."/>
            <person name="Hornburger P."/>
            <person name="Mueller R.-W."/>
            <person name="Bruemmer F."/>
            <person name="Labrenz M."/>
            <person name="Spormann A.M."/>
            <person name="Op den Camp H."/>
            <person name="Overmann J."/>
            <person name="Amann R."/>
            <person name="Jetten M.S.M."/>
            <person name="Mascher T."/>
            <person name="Medema M.H."/>
            <person name="Devos D.P."/>
            <person name="Kaster A.-K."/>
            <person name="Ovreas L."/>
            <person name="Rohde M."/>
            <person name="Galperin M.Y."/>
            <person name="Jogler C."/>
        </authorList>
    </citation>
    <scope>NUCLEOTIDE SEQUENCE [LARGE SCALE GENOMIC DNA]</scope>
    <source>
        <strain evidence="3 4">ETA_A1</strain>
    </source>
</reference>